<dbReference type="SUPFAM" id="SSF54189">
    <property type="entry name" value="Ribosomal proteins S24e, L23 and L15e"/>
    <property type="match status" value="1"/>
</dbReference>
<dbReference type="InterPro" id="IPR013025">
    <property type="entry name" value="Ribosomal_uL23-like"/>
</dbReference>
<dbReference type="GO" id="GO:0003735">
    <property type="term" value="F:structural constituent of ribosome"/>
    <property type="evidence" value="ECO:0007669"/>
    <property type="project" value="InterPro"/>
</dbReference>
<dbReference type="GO" id="GO:0032543">
    <property type="term" value="P:mitochondrial translation"/>
    <property type="evidence" value="ECO:0007669"/>
    <property type="project" value="TreeGrafter"/>
</dbReference>
<dbReference type="InterPro" id="IPR012677">
    <property type="entry name" value="Nucleotide-bd_a/b_plait_sf"/>
</dbReference>
<keyword evidence="3" id="KW-0687">Ribonucleoprotein</keyword>
<evidence type="ECO:0000313" key="7">
    <source>
        <dbReference type="Proteomes" id="UP000749559"/>
    </source>
</evidence>
<evidence type="ECO:0000256" key="2">
    <source>
        <dbReference type="ARBA" id="ARBA00022980"/>
    </source>
</evidence>
<dbReference type="PANTHER" id="PTHR12059">
    <property type="entry name" value="RIBOSOMAL PROTEIN L23-RELATED"/>
    <property type="match status" value="1"/>
</dbReference>
<keyword evidence="7" id="KW-1185">Reference proteome</keyword>
<reference evidence="6" key="1">
    <citation type="submission" date="2022-03" db="EMBL/GenBank/DDBJ databases">
        <authorList>
            <person name="Martin C."/>
        </authorList>
    </citation>
    <scope>NUCLEOTIDE SEQUENCE</scope>
</reference>
<comment type="similarity">
    <text evidence="1">Belongs to the universal ribosomal protein uL23 family.</text>
</comment>
<keyword evidence="2" id="KW-0689">Ribosomal protein</keyword>
<dbReference type="Proteomes" id="UP000749559">
    <property type="component" value="Unassembled WGS sequence"/>
</dbReference>
<evidence type="ECO:0000256" key="1">
    <source>
        <dbReference type="ARBA" id="ARBA00006700"/>
    </source>
</evidence>
<dbReference type="EMBL" id="CAIIXF020000011">
    <property type="protein sequence ID" value="CAH1800100.1"/>
    <property type="molecule type" value="Genomic_DNA"/>
</dbReference>
<accession>A0A8J1TB28</accession>
<dbReference type="OrthoDB" id="275582at2759"/>
<evidence type="ECO:0000313" key="6">
    <source>
        <dbReference type="EMBL" id="CAH1800100.1"/>
    </source>
</evidence>
<evidence type="ECO:0000256" key="5">
    <source>
        <dbReference type="ARBA" id="ARBA00041375"/>
    </source>
</evidence>
<dbReference type="GO" id="GO:0005762">
    <property type="term" value="C:mitochondrial large ribosomal subunit"/>
    <property type="evidence" value="ECO:0007669"/>
    <property type="project" value="TreeGrafter"/>
</dbReference>
<dbReference type="Gene3D" id="3.30.70.330">
    <property type="match status" value="1"/>
</dbReference>
<evidence type="ECO:0000256" key="4">
    <source>
        <dbReference type="ARBA" id="ARBA00039977"/>
    </source>
</evidence>
<dbReference type="Pfam" id="PF00276">
    <property type="entry name" value="Ribosomal_L23"/>
    <property type="match status" value="1"/>
</dbReference>
<gene>
    <name evidence="6" type="ORF">OFUS_LOCUS24030</name>
</gene>
<organism evidence="6 7">
    <name type="scientific">Owenia fusiformis</name>
    <name type="common">Polychaete worm</name>
    <dbReference type="NCBI Taxonomy" id="6347"/>
    <lineage>
        <taxon>Eukaryota</taxon>
        <taxon>Metazoa</taxon>
        <taxon>Spiralia</taxon>
        <taxon>Lophotrochozoa</taxon>
        <taxon>Annelida</taxon>
        <taxon>Polychaeta</taxon>
        <taxon>Sedentaria</taxon>
        <taxon>Canalipalpata</taxon>
        <taxon>Sabellida</taxon>
        <taxon>Oweniida</taxon>
        <taxon>Oweniidae</taxon>
        <taxon>Owenia</taxon>
    </lineage>
</organism>
<dbReference type="PANTHER" id="PTHR12059:SF5">
    <property type="entry name" value="LARGE RIBOSOMAL SUBUNIT PROTEIN UL23M"/>
    <property type="match status" value="1"/>
</dbReference>
<proteinExistence type="inferred from homology"/>
<comment type="caution">
    <text evidence="6">The sequence shown here is derived from an EMBL/GenBank/DDBJ whole genome shotgun (WGS) entry which is preliminary data.</text>
</comment>
<evidence type="ECO:0000256" key="3">
    <source>
        <dbReference type="ARBA" id="ARBA00023274"/>
    </source>
</evidence>
<dbReference type="AlphaFoldDB" id="A0A8J1TB28"/>
<name>A0A8J1TB28_OWEFU</name>
<dbReference type="InterPro" id="IPR012678">
    <property type="entry name" value="Ribosomal_uL23/eL15/eS24_sf"/>
</dbReference>
<protein>
    <recommendedName>
        <fullName evidence="4">Large ribosomal subunit protein uL23m</fullName>
    </recommendedName>
    <alternativeName>
        <fullName evidence="5">39S ribosomal protein L23, mitochondrial</fullName>
    </alternativeName>
</protein>
<sequence>MASKEVKRWIPLWKRLVKAPIYQLGDPQWRVFLPMFWMKMKKPSCNVPNDNVEFEVHPQMSRRDVKNYLEKIYGVNVLNVRTVLVQAKKRTNPAKPGVKWQPEPEKKIAHVTLADETFDWPDLWENKKTGMDQMVENYAKETKEGDKLFQKTWEKQDLPPWFR</sequence>